<sequence>MELVISMAILSIIGTIVTTEIVRSFRQNNELTAKSIVQSDLILATDRVSRVLRSTVLVVETTQTNLKIRGYPSSGAVAPSEINFYISAGALKYSVVPPTGQAPNYTYNQGDAVYHTPLKKITNSTSNPLFNYYDGDGNLLAFPVTVADVKVVEFRPSALDSGSVLTTPISVTTKLTLRNFKTNL</sequence>
<evidence type="ECO:0000313" key="2">
    <source>
        <dbReference type="Proteomes" id="UP000177481"/>
    </source>
</evidence>
<accession>A0A1F5EB66</accession>
<gene>
    <name evidence="1" type="ORF">A3A71_01215</name>
</gene>
<reference evidence="1 2" key="1">
    <citation type="journal article" date="2016" name="Nat. Commun.">
        <title>Thousands of microbial genomes shed light on interconnected biogeochemical processes in an aquifer system.</title>
        <authorList>
            <person name="Anantharaman K."/>
            <person name="Brown C.T."/>
            <person name="Hug L.A."/>
            <person name="Sharon I."/>
            <person name="Castelle C.J."/>
            <person name="Probst A.J."/>
            <person name="Thomas B.C."/>
            <person name="Singh A."/>
            <person name="Wilkins M.J."/>
            <person name="Karaoz U."/>
            <person name="Brodie E.L."/>
            <person name="Williams K.H."/>
            <person name="Hubbard S.S."/>
            <person name="Banfield J.F."/>
        </authorList>
    </citation>
    <scope>NUCLEOTIDE SEQUENCE [LARGE SCALE GENOMIC DNA]</scope>
</reference>
<evidence type="ECO:0000313" key="1">
    <source>
        <dbReference type="EMBL" id="OGD64657.1"/>
    </source>
</evidence>
<evidence type="ECO:0008006" key="3">
    <source>
        <dbReference type="Google" id="ProtNLM"/>
    </source>
</evidence>
<protein>
    <recommendedName>
        <fullName evidence="3">General secretion pathway GspH domain-containing protein</fullName>
    </recommendedName>
</protein>
<organism evidence="1 2">
    <name type="scientific">Candidatus Berkelbacteria bacterium RIFCSPLOWO2_01_FULL_50_28</name>
    <dbReference type="NCBI Taxonomy" id="1797471"/>
    <lineage>
        <taxon>Bacteria</taxon>
        <taxon>Candidatus Berkelbacteria</taxon>
    </lineage>
</organism>
<comment type="caution">
    <text evidence="1">The sequence shown here is derived from an EMBL/GenBank/DDBJ whole genome shotgun (WGS) entry which is preliminary data.</text>
</comment>
<dbReference type="Proteomes" id="UP000177481">
    <property type="component" value="Unassembled WGS sequence"/>
</dbReference>
<proteinExistence type="predicted"/>
<name>A0A1F5EB66_9BACT</name>
<dbReference type="STRING" id="1797471.A3A71_01215"/>
<dbReference type="AlphaFoldDB" id="A0A1F5EB66"/>
<dbReference type="EMBL" id="MEZX01000002">
    <property type="protein sequence ID" value="OGD64657.1"/>
    <property type="molecule type" value="Genomic_DNA"/>
</dbReference>